<keyword evidence="5" id="KW-1185">Reference proteome</keyword>
<evidence type="ECO:0000256" key="1">
    <source>
        <dbReference type="SAM" id="Coils"/>
    </source>
</evidence>
<dbReference type="AlphaFoldDB" id="A0A445AGR4"/>
<dbReference type="InterPro" id="IPR046796">
    <property type="entry name" value="Transposase_32_dom"/>
</dbReference>
<dbReference type="Proteomes" id="UP000289738">
    <property type="component" value="Chromosome B02"/>
</dbReference>
<feature type="compositionally biased region" description="Basic and acidic residues" evidence="2">
    <location>
        <begin position="313"/>
        <end position="330"/>
    </location>
</feature>
<comment type="caution">
    <text evidence="4">The sequence shown here is derived from an EMBL/GenBank/DDBJ whole genome shotgun (WGS) entry which is preliminary data.</text>
</comment>
<gene>
    <name evidence="4" type="ORF">Ahy_B02g059447</name>
</gene>
<evidence type="ECO:0000256" key="2">
    <source>
        <dbReference type="SAM" id="MobiDB-lite"/>
    </source>
</evidence>
<evidence type="ECO:0000313" key="5">
    <source>
        <dbReference type="Proteomes" id="UP000289738"/>
    </source>
</evidence>
<proteinExistence type="predicted"/>
<feature type="domain" description="Putative plant transposon protein" evidence="3">
    <location>
        <begin position="64"/>
        <end position="132"/>
    </location>
</feature>
<dbReference type="EMBL" id="SDMP01000012">
    <property type="protein sequence ID" value="RYR25623.1"/>
    <property type="molecule type" value="Genomic_DNA"/>
</dbReference>
<keyword evidence="1" id="KW-0175">Coiled coil</keyword>
<name>A0A445AGR4_ARAHY</name>
<accession>A0A445AGR4</accession>
<sequence length="330" mass="39210">MASSSSKRQKRKEPMESVPFDEKKFKTAFHEREFERIRARKILPELIFQINADESPQILEKIEQRGWQLLTSPEAKINGNLIKEFYANVVREDKTKAPTFKSYVRGKEVDFSPNAITRVLHLKSPRFDEESYQARITNLNMSHLLRAIEDLGMRHMEGQEQILNLQTNWLSQQEAWQKQQMEQQQEHYSRLTQAINQVNERQDLQEKHLQELNQRQIAQMKTFNEFSVLNEGRQLHREEFYVNTQAKLNYMTSNMHQLHYAIPTYNEVQKDFVEQEERKVKQQKETLKKKMEDGGFWKKLLGKGKGSGSTSTQERHNEDKQGWEHGHPHE</sequence>
<feature type="coiled-coil region" evidence="1">
    <location>
        <begin position="265"/>
        <end position="293"/>
    </location>
</feature>
<evidence type="ECO:0000313" key="4">
    <source>
        <dbReference type="EMBL" id="RYR25623.1"/>
    </source>
</evidence>
<dbReference type="Pfam" id="PF20167">
    <property type="entry name" value="Transposase_32"/>
    <property type="match status" value="1"/>
</dbReference>
<evidence type="ECO:0000259" key="3">
    <source>
        <dbReference type="Pfam" id="PF20167"/>
    </source>
</evidence>
<organism evidence="4 5">
    <name type="scientific">Arachis hypogaea</name>
    <name type="common">Peanut</name>
    <dbReference type="NCBI Taxonomy" id="3818"/>
    <lineage>
        <taxon>Eukaryota</taxon>
        <taxon>Viridiplantae</taxon>
        <taxon>Streptophyta</taxon>
        <taxon>Embryophyta</taxon>
        <taxon>Tracheophyta</taxon>
        <taxon>Spermatophyta</taxon>
        <taxon>Magnoliopsida</taxon>
        <taxon>eudicotyledons</taxon>
        <taxon>Gunneridae</taxon>
        <taxon>Pentapetalae</taxon>
        <taxon>rosids</taxon>
        <taxon>fabids</taxon>
        <taxon>Fabales</taxon>
        <taxon>Fabaceae</taxon>
        <taxon>Papilionoideae</taxon>
        <taxon>50 kb inversion clade</taxon>
        <taxon>dalbergioids sensu lato</taxon>
        <taxon>Dalbergieae</taxon>
        <taxon>Pterocarpus clade</taxon>
        <taxon>Arachis</taxon>
    </lineage>
</organism>
<feature type="region of interest" description="Disordered" evidence="2">
    <location>
        <begin position="298"/>
        <end position="330"/>
    </location>
</feature>
<protein>
    <recommendedName>
        <fullName evidence="3">Putative plant transposon protein domain-containing protein</fullName>
    </recommendedName>
</protein>
<reference evidence="4 5" key="1">
    <citation type="submission" date="2019-01" db="EMBL/GenBank/DDBJ databases">
        <title>Sequencing of cultivated peanut Arachis hypogaea provides insights into genome evolution and oil improvement.</title>
        <authorList>
            <person name="Chen X."/>
        </authorList>
    </citation>
    <scope>NUCLEOTIDE SEQUENCE [LARGE SCALE GENOMIC DNA]</scope>
    <source>
        <strain evidence="5">cv. Fuhuasheng</strain>
        <tissue evidence="4">Leaves</tissue>
    </source>
</reference>
<feature type="coiled-coil region" evidence="1">
    <location>
        <begin position="181"/>
        <end position="215"/>
    </location>
</feature>